<dbReference type="SUPFAM" id="SSF56935">
    <property type="entry name" value="Porins"/>
    <property type="match status" value="1"/>
</dbReference>
<keyword evidence="8 12" id="KW-0798">TonB box</keyword>
<evidence type="ECO:0000256" key="2">
    <source>
        <dbReference type="ARBA" id="ARBA00022448"/>
    </source>
</evidence>
<name>A0A838L422_9SPHN</name>
<evidence type="ECO:0000256" key="5">
    <source>
        <dbReference type="ARBA" id="ARBA00022692"/>
    </source>
</evidence>
<accession>A0A838L422</accession>
<dbReference type="InterPro" id="IPR039426">
    <property type="entry name" value="TonB-dep_rcpt-like"/>
</dbReference>
<dbReference type="InterPro" id="IPR036942">
    <property type="entry name" value="Beta-barrel_TonB_sf"/>
</dbReference>
<dbReference type="RefSeq" id="WP_160363470.1">
    <property type="nucleotide sequence ID" value="NZ_JACEIB010000003.1"/>
</dbReference>
<evidence type="ECO:0000256" key="4">
    <source>
        <dbReference type="ARBA" id="ARBA00022496"/>
    </source>
</evidence>
<dbReference type="Pfam" id="PF00593">
    <property type="entry name" value="TonB_dep_Rec_b-barrel"/>
    <property type="match status" value="1"/>
</dbReference>
<dbReference type="EMBL" id="JACEIB010000003">
    <property type="protein sequence ID" value="MBA2933660.1"/>
    <property type="molecule type" value="Genomic_DNA"/>
</dbReference>
<evidence type="ECO:0000259" key="16">
    <source>
        <dbReference type="Pfam" id="PF07715"/>
    </source>
</evidence>
<keyword evidence="10 11" id="KW-0998">Cell outer membrane</keyword>
<dbReference type="PANTHER" id="PTHR32552:SF81">
    <property type="entry name" value="TONB-DEPENDENT OUTER MEMBRANE RECEPTOR"/>
    <property type="match status" value="1"/>
</dbReference>
<dbReference type="Pfam" id="PF07715">
    <property type="entry name" value="Plug"/>
    <property type="match status" value="1"/>
</dbReference>
<keyword evidence="7" id="KW-0406">Ion transport</keyword>
<dbReference type="InterPro" id="IPR000531">
    <property type="entry name" value="Beta-barrel_TonB"/>
</dbReference>
<comment type="subcellular location">
    <subcellularLocation>
        <location evidence="1 11">Cell outer membrane</location>
        <topology evidence="1 11">Multi-pass membrane protein</topology>
    </subcellularLocation>
</comment>
<evidence type="ECO:0000256" key="10">
    <source>
        <dbReference type="ARBA" id="ARBA00023237"/>
    </source>
</evidence>
<keyword evidence="4" id="KW-0410">Iron transport</keyword>
<dbReference type="InterPro" id="IPR012910">
    <property type="entry name" value="Plug_dom"/>
</dbReference>
<evidence type="ECO:0000256" key="6">
    <source>
        <dbReference type="ARBA" id="ARBA00023004"/>
    </source>
</evidence>
<proteinExistence type="inferred from homology"/>
<keyword evidence="17" id="KW-0675">Receptor</keyword>
<dbReference type="Gene3D" id="2.40.170.20">
    <property type="entry name" value="TonB-dependent receptor, beta-barrel domain"/>
    <property type="match status" value="2"/>
</dbReference>
<organism evidence="17 18">
    <name type="scientific">Sphingomonas chungangi</name>
    <dbReference type="NCBI Taxonomy" id="2683589"/>
    <lineage>
        <taxon>Bacteria</taxon>
        <taxon>Pseudomonadati</taxon>
        <taxon>Pseudomonadota</taxon>
        <taxon>Alphaproteobacteria</taxon>
        <taxon>Sphingomonadales</taxon>
        <taxon>Sphingomonadaceae</taxon>
        <taxon>Sphingomonas</taxon>
    </lineage>
</organism>
<keyword evidence="6" id="KW-0408">Iron</keyword>
<dbReference type="AlphaFoldDB" id="A0A838L422"/>
<evidence type="ECO:0000256" key="8">
    <source>
        <dbReference type="ARBA" id="ARBA00023077"/>
    </source>
</evidence>
<evidence type="ECO:0000256" key="13">
    <source>
        <dbReference type="SAM" id="MobiDB-lite"/>
    </source>
</evidence>
<dbReference type="GO" id="GO:0009279">
    <property type="term" value="C:cell outer membrane"/>
    <property type="evidence" value="ECO:0007669"/>
    <property type="project" value="UniProtKB-SubCell"/>
</dbReference>
<feature type="domain" description="TonB-dependent receptor-like beta-barrel" evidence="15">
    <location>
        <begin position="351"/>
        <end position="791"/>
    </location>
</feature>
<feature type="signal peptide" evidence="14">
    <location>
        <begin position="1"/>
        <end position="28"/>
    </location>
</feature>
<evidence type="ECO:0000256" key="1">
    <source>
        <dbReference type="ARBA" id="ARBA00004571"/>
    </source>
</evidence>
<keyword evidence="2 11" id="KW-0813">Transport</keyword>
<evidence type="ECO:0000259" key="15">
    <source>
        <dbReference type="Pfam" id="PF00593"/>
    </source>
</evidence>
<evidence type="ECO:0000256" key="14">
    <source>
        <dbReference type="SAM" id="SignalP"/>
    </source>
</evidence>
<feature type="compositionally biased region" description="Low complexity" evidence="13">
    <location>
        <begin position="41"/>
        <end position="57"/>
    </location>
</feature>
<evidence type="ECO:0000313" key="17">
    <source>
        <dbReference type="EMBL" id="MBA2933660.1"/>
    </source>
</evidence>
<evidence type="ECO:0000256" key="9">
    <source>
        <dbReference type="ARBA" id="ARBA00023136"/>
    </source>
</evidence>
<sequence length="828" mass="87917">MTASVRKIRLLSSVAPFLAVGFISPALAQTGGPASGTTMEPPTAVAPADTTTAQQPAGKGAGGLQDIIVTARRTNEKLQTTPVAVTALNNQMLLTKQIAAVTDLARSTPALSIGTGGTGPASIVYLAIRGEAQNSPNSFSDNAVGIYIDGVYVGRPLVGNLGFLDMASAEILRGPQGTLFGRNTTAGALNLTTAQPTDKFEGYVKAGVGNFDQRVAEAVVNVPMTSDLSARFAGRYDKHGGYFPNPYLGHAQGDVAGEYYGRGTIKWAPNSLPVTLTVSGDYTHYRDHGNANSVAAINPTGPLATFSGLSAAGVPGFTGVNQPGAAPITQFIGTQFPHTDPIASNSWRDTYGHPTTGDPEIDNLANFNSAGSATANLVVDLGSVTVKSITGYRLSDTGDSLDLTGTPTSGGAFASEYKQHQFSEELQVSGKIGRLDYIGGLYYFREAGNERSDSYIFYNTPFGTRNRNFADFVSSSKGAYAQVNYHVTDALRLTGGIRYTWDSRFIDRHGVVDFTVPDPICAVGANSGKPASVAECTAPSKAKFHYPAWTAGADYKLSSDVFAYVKTSGASLSGGFNARPVPSFASISFKPEAVRDVEGGFKGEFFNRHLRTNVAVFYAWQKDVQRIVNTVFGTPPTLSQYVSNDGKVHTYGVEFEGTVIPWKGMAIDGSFAYLHARYVKGSRIESELNSAGALVEVDRSGEPITQAPKWTASIGATQTFEFESGKLSLHADYSYISSRYFDSATAADAAQEPVVAIENEASKIKAYGLVNGTITFAFRGGLEFSIWGKNLTNKPWYTNVFNSYTGLGATTQFQGAPRTYGGTAAIHF</sequence>
<keyword evidence="18" id="KW-1185">Reference proteome</keyword>
<dbReference type="PROSITE" id="PS52016">
    <property type="entry name" value="TONB_DEPENDENT_REC_3"/>
    <property type="match status" value="1"/>
</dbReference>
<evidence type="ECO:0000256" key="12">
    <source>
        <dbReference type="RuleBase" id="RU003357"/>
    </source>
</evidence>
<evidence type="ECO:0000313" key="18">
    <source>
        <dbReference type="Proteomes" id="UP000570166"/>
    </source>
</evidence>
<dbReference type="Proteomes" id="UP000570166">
    <property type="component" value="Unassembled WGS sequence"/>
</dbReference>
<evidence type="ECO:0000256" key="7">
    <source>
        <dbReference type="ARBA" id="ARBA00023065"/>
    </source>
</evidence>
<keyword evidence="5 11" id="KW-0812">Transmembrane</keyword>
<comment type="caution">
    <text evidence="17">The sequence shown here is derived from an EMBL/GenBank/DDBJ whole genome shotgun (WGS) entry which is preliminary data.</text>
</comment>
<reference evidence="17 18" key="1">
    <citation type="submission" date="2020-07" db="EMBL/GenBank/DDBJ databases">
        <authorList>
            <person name="Sun Q."/>
        </authorList>
    </citation>
    <scope>NUCLEOTIDE SEQUENCE [LARGE SCALE GENOMIC DNA]</scope>
    <source>
        <strain evidence="17 18">CGMCC 1.13654</strain>
    </source>
</reference>
<dbReference type="PANTHER" id="PTHR32552">
    <property type="entry name" value="FERRICHROME IRON RECEPTOR-RELATED"/>
    <property type="match status" value="1"/>
</dbReference>
<dbReference type="GO" id="GO:0006826">
    <property type="term" value="P:iron ion transport"/>
    <property type="evidence" value="ECO:0007669"/>
    <property type="project" value="UniProtKB-KW"/>
</dbReference>
<evidence type="ECO:0000256" key="3">
    <source>
        <dbReference type="ARBA" id="ARBA00022452"/>
    </source>
</evidence>
<evidence type="ECO:0000256" key="11">
    <source>
        <dbReference type="PROSITE-ProRule" id="PRU01360"/>
    </source>
</evidence>
<keyword evidence="9 11" id="KW-0472">Membrane</keyword>
<feature type="chain" id="PRO_5032702900" evidence="14">
    <location>
        <begin position="29"/>
        <end position="828"/>
    </location>
</feature>
<protein>
    <submittedName>
        <fullName evidence="17">TonB-dependent receptor</fullName>
    </submittedName>
</protein>
<gene>
    <name evidence="17" type="ORF">HZF05_06065</name>
</gene>
<keyword evidence="14" id="KW-0732">Signal</keyword>
<feature type="domain" description="TonB-dependent receptor plug" evidence="16">
    <location>
        <begin position="78"/>
        <end position="188"/>
    </location>
</feature>
<feature type="region of interest" description="Disordered" evidence="13">
    <location>
        <begin position="31"/>
        <end position="61"/>
    </location>
</feature>
<keyword evidence="3 11" id="KW-1134">Transmembrane beta strand</keyword>
<comment type="similarity">
    <text evidence="11 12">Belongs to the TonB-dependent receptor family.</text>
</comment>